<reference evidence="8 9" key="1">
    <citation type="submission" date="2019-02" db="EMBL/GenBank/DDBJ databases">
        <authorList>
            <consortium name="Pathogen Informatics"/>
        </authorList>
    </citation>
    <scope>NUCLEOTIDE SEQUENCE [LARGE SCALE GENOMIC DNA]</scope>
    <source>
        <strain evidence="8 9">3012STDY7078512</strain>
    </source>
</reference>
<dbReference type="InterPro" id="IPR033985">
    <property type="entry name" value="SusD-like_N"/>
</dbReference>
<dbReference type="CDD" id="cd08977">
    <property type="entry name" value="SusD"/>
    <property type="match status" value="1"/>
</dbReference>
<organism evidence="8 9">
    <name type="scientific">Prevotella heparinolytica</name>
    <dbReference type="NCBI Taxonomy" id="28113"/>
    <lineage>
        <taxon>Bacteria</taxon>
        <taxon>Pseudomonadati</taxon>
        <taxon>Bacteroidota</taxon>
        <taxon>Bacteroidia</taxon>
        <taxon>Bacteroidales</taxon>
        <taxon>Bacteroidaceae</taxon>
        <taxon>Bacteroides</taxon>
    </lineage>
</organism>
<dbReference type="PROSITE" id="PS51257">
    <property type="entry name" value="PROKAR_LIPOPROTEIN"/>
    <property type="match status" value="1"/>
</dbReference>
<keyword evidence="4" id="KW-0472">Membrane</keyword>
<evidence type="ECO:0000256" key="1">
    <source>
        <dbReference type="ARBA" id="ARBA00004442"/>
    </source>
</evidence>
<evidence type="ECO:0000256" key="2">
    <source>
        <dbReference type="ARBA" id="ARBA00006275"/>
    </source>
</evidence>
<evidence type="ECO:0000259" key="6">
    <source>
        <dbReference type="Pfam" id="PF07980"/>
    </source>
</evidence>
<feature type="domain" description="RagB/SusD" evidence="6">
    <location>
        <begin position="326"/>
        <end position="415"/>
    </location>
</feature>
<dbReference type="RefSeq" id="WP_131751660.1">
    <property type="nucleotide sequence ID" value="NZ_CAACYH010000004.1"/>
</dbReference>
<dbReference type="OrthoDB" id="636214at2"/>
<protein>
    <submittedName>
        <fullName evidence="8">RagB/SusD domain-containing protein</fullName>
    </submittedName>
</protein>
<dbReference type="EMBL" id="CAACYH010000004">
    <property type="protein sequence ID" value="VFB13198.1"/>
    <property type="molecule type" value="Genomic_DNA"/>
</dbReference>
<accession>A0A449I1C2</accession>
<evidence type="ECO:0000256" key="3">
    <source>
        <dbReference type="ARBA" id="ARBA00022729"/>
    </source>
</evidence>
<dbReference type="SUPFAM" id="SSF48452">
    <property type="entry name" value="TPR-like"/>
    <property type="match status" value="1"/>
</dbReference>
<comment type="subcellular location">
    <subcellularLocation>
        <location evidence="1">Cell outer membrane</location>
    </subcellularLocation>
</comment>
<evidence type="ECO:0000259" key="7">
    <source>
        <dbReference type="Pfam" id="PF14322"/>
    </source>
</evidence>
<proteinExistence type="inferred from homology"/>
<evidence type="ECO:0000313" key="9">
    <source>
        <dbReference type="Proteomes" id="UP000396835"/>
    </source>
</evidence>
<dbReference type="Gene3D" id="1.25.40.390">
    <property type="match status" value="1"/>
</dbReference>
<dbReference type="Pfam" id="PF07980">
    <property type="entry name" value="SusD_RagB"/>
    <property type="match status" value="1"/>
</dbReference>
<feature type="domain" description="SusD-like N-terminal" evidence="7">
    <location>
        <begin position="45"/>
        <end position="219"/>
    </location>
</feature>
<dbReference type="Pfam" id="PF14322">
    <property type="entry name" value="SusD-like_3"/>
    <property type="match status" value="1"/>
</dbReference>
<evidence type="ECO:0000256" key="5">
    <source>
        <dbReference type="ARBA" id="ARBA00023237"/>
    </source>
</evidence>
<keyword evidence="5" id="KW-0998">Cell outer membrane</keyword>
<evidence type="ECO:0000313" key="8">
    <source>
        <dbReference type="EMBL" id="VFB13198.1"/>
    </source>
</evidence>
<dbReference type="GO" id="GO:0009279">
    <property type="term" value="C:cell outer membrane"/>
    <property type="evidence" value="ECO:0007669"/>
    <property type="project" value="UniProtKB-SubCell"/>
</dbReference>
<dbReference type="InterPro" id="IPR011990">
    <property type="entry name" value="TPR-like_helical_dom_sf"/>
</dbReference>
<dbReference type="Proteomes" id="UP000396835">
    <property type="component" value="Unassembled WGS sequence"/>
</dbReference>
<gene>
    <name evidence="8" type="ORF">NCTC7812_00719</name>
</gene>
<keyword evidence="3" id="KW-0732">Signal</keyword>
<dbReference type="InterPro" id="IPR012944">
    <property type="entry name" value="SusD_RagB_dom"/>
</dbReference>
<comment type="similarity">
    <text evidence="2">Belongs to the SusD family.</text>
</comment>
<sequence>MKKIIILVFTAIILSSCNDFIDLKPIDFPTEETFYKDVKGLEGAVIGLYDELQSSGQYGATFMTLMEVRGDNVKDDNSGASGGIRYQIEVFTETPANSNLSGAWLSLYTTIYRCNLVLQNMEQVSMSEEQRTRIVGQASFIRALCYFNLVRLWGEVPVVTKTQTVAEARNNKRAAVGEVYDRIVKDLTVAQSLPAVWAEAERGRVTSYAAHALLAKVHLYRKNYQGVVNELAPVMAAIKAEKDLMLVPMPQTFPNNLKTSKDIIFAVQYLKGGIGESVHQNNRYRNNDNGNVISLEQSEFESNADNRKALVAPTGSGKRPGKFDAPATNNETSADFPVLRCAEVMLMYAEAANELAATPTQEALDALNAVRINAGLTGKTLDELSTKELFRRAVYKERRLELALECDRWFDIVRTGQMSSIFPGIANYRQLYPVPLTEIENVNDKTGWQNEGYIIE</sequence>
<evidence type="ECO:0000256" key="4">
    <source>
        <dbReference type="ARBA" id="ARBA00023136"/>
    </source>
</evidence>
<name>A0A449I1C2_9BACE</name>
<dbReference type="AlphaFoldDB" id="A0A449I1C2"/>